<name>A0A6L2JXK7_TANCI</name>
<accession>A0A6L2JXK7</accession>
<proteinExistence type="predicted"/>
<feature type="compositionally biased region" description="Acidic residues" evidence="1">
    <location>
        <begin position="211"/>
        <end position="239"/>
    </location>
</feature>
<evidence type="ECO:0008006" key="3">
    <source>
        <dbReference type="Google" id="ProtNLM"/>
    </source>
</evidence>
<gene>
    <name evidence="2" type="ORF">Tci_012342</name>
</gene>
<protein>
    <recommendedName>
        <fullName evidence="3">Reverse transcriptase domain-containing protein</fullName>
    </recommendedName>
</protein>
<sequence length="448" mass="50199">MAGSKGKKVMNALSFYKMETNDISERYIAPCFMNGLEEYDGEINLAFDENLISNEFAIKLCLDYEMKRGKKLEGKVNKNVLADTRSYINNMPYRIYETIGREEIKNIDRGITMINHTQAEAMGKLSNVLCQVGVTTIIAKFLILDISIDRDAPIVVNANALNRSIGLDKPVGDLNPKIIMVNVISPDHVDDVLVVEPNQYDNVPVVPESVLVDEDEEPQEDEFEEEEDPQEEEDDMEVDIEEDRNAPELTYPYEEVDPLNPPPPASESEPEDAIEVENPIKHEDETVPASVHEKGKAKDKYYGKLILDLGNEVRFSVEQGTAAMEKLVKKHGNAEDKVECKKLKKKLEEARLDAIGCNDLYDFMKQCNYFASLTQAAIRRMIKENVDATFAAERARQENVGNDARGSILVRGQDATPAVRNVFGISECAEGKKVKFAAATLQGPALTW</sequence>
<reference evidence="2" key="1">
    <citation type="journal article" date="2019" name="Sci. Rep.">
        <title>Draft genome of Tanacetum cinerariifolium, the natural source of mosquito coil.</title>
        <authorList>
            <person name="Yamashiro T."/>
            <person name="Shiraishi A."/>
            <person name="Satake H."/>
            <person name="Nakayama K."/>
        </authorList>
    </citation>
    <scope>NUCLEOTIDE SEQUENCE</scope>
</reference>
<feature type="region of interest" description="Disordered" evidence="1">
    <location>
        <begin position="207"/>
        <end position="239"/>
    </location>
</feature>
<evidence type="ECO:0000256" key="1">
    <source>
        <dbReference type="SAM" id="MobiDB-lite"/>
    </source>
</evidence>
<organism evidence="2">
    <name type="scientific">Tanacetum cinerariifolium</name>
    <name type="common">Dalmatian daisy</name>
    <name type="synonym">Chrysanthemum cinerariifolium</name>
    <dbReference type="NCBI Taxonomy" id="118510"/>
    <lineage>
        <taxon>Eukaryota</taxon>
        <taxon>Viridiplantae</taxon>
        <taxon>Streptophyta</taxon>
        <taxon>Embryophyta</taxon>
        <taxon>Tracheophyta</taxon>
        <taxon>Spermatophyta</taxon>
        <taxon>Magnoliopsida</taxon>
        <taxon>eudicotyledons</taxon>
        <taxon>Gunneridae</taxon>
        <taxon>Pentapetalae</taxon>
        <taxon>asterids</taxon>
        <taxon>campanulids</taxon>
        <taxon>Asterales</taxon>
        <taxon>Asteraceae</taxon>
        <taxon>Asteroideae</taxon>
        <taxon>Anthemideae</taxon>
        <taxon>Anthemidinae</taxon>
        <taxon>Tanacetum</taxon>
    </lineage>
</organism>
<feature type="region of interest" description="Disordered" evidence="1">
    <location>
        <begin position="251"/>
        <end position="273"/>
    </location>
</feature>
<dbReference type="EMBL" id="BKCJ010001293">
    <property type="protein sequence ID" value="GEU40364.1"/>
    <property type="molecule type" value="Genomic_DNA"/>
</dbReference>
<evidence type="ECO:0000313" key="2">
    <source>
        <dbReference type="EMBL" id="GEU40364.1"/>
    </source>
</evidence>
<comment type="caution">
    <text evidence="2">The sequence shown here is derived from an EMBL/GenBank/DDBJ whole genome shotgun (WGS) entry which is preliminary data.</text>
</comment>
<dbReference type="AlphaFoldDB" id="A0A6L2JXK7"/>